<dbReference type="InterPro" id="IPR052025">
    <property type="entry name" value="Xyloglucanase_GH74"/>
</dbReference>
<geneLocation type="plasmid" evidence="3">
    <name>prb29</name>
</geneLocation>
<dbReference type="CDD" id="cd15482">
    <property type="entry name" value="Sialidase_non-viral"/>
    <property type="match status" value="1"/>
</dbReference>
<name>A0A2S2C7F3_9NOCA</name>
<dbReference type="Proteomes" id="UP000245711">
    <property type="component" value="Plasmid pRB29"/>
</dbReference>
<evidence type="ECO:0000313" key="3">
    <source>
        <dbReference type="Proteomes" id="UP000245711"/>
    </source>
</evidence>
<feature type="domain" description="DUF6242" evidence="1">
    <location>
        <begin position="33"/>
        <end position="272"/>
    </location>
</feature>
<dbReference type="EMBL" id="CP021356">
    <property type="protein sequence ID" value="AWK76805.1"/>
    <property type="molecule type" value="Genomic_DNA"/>
</dbReference>
<dbReference type="GO" id="GO:0010411">
    <property type="term" value="P:xyloglucan metabolic process"/>
    <property type="evidence" value="ECO:0007669"/>
    <property type="project" value="TreeGrafter"/>
</dbReference>
<evidence type="ECO:0000313" key="2">
    <source>
        <dbReference type="EMBL" id="AWK76805.1"/>
    </source>
</evidence>
<gene>
    <name evidence="2" type="ORF">CBI38_35955</name>
</gene>
<organism evidence="2 3">
    <name type="scientific">Rhodococcus oxybenzonivorans</name>
    <dbReference type="NCBI Taxonomy" id="1990687"/>
    <lineage>
        <taxon>Bacteria</taxon>
        <taxon>Bacillati</taxon>
        <taxon>Actinomycetota</taxon>
        <taxon>Actinomycetes</taxon>
        <taxon>Mycobacteriales</taxon>
        <taxon>Nocardiaceae</taxon>
        <taxon>Rhodococcus</taxon>
    </lineage>
</organism>
<dbReference type="KEGG" id="roz:CBI38_35955"/>
<dbReference type="InterPro" id="IPR015943">
    <property type="entry name" value="WD40/YVTN_repeat-like_dom_sf"/>
</dbReference>
<proteinExistence type="predicted"/>
<evidence type="ECO:0000259" key="1">
    <source>
        <dbReference type="Pfam" id="PF25852"/>
    </source>
</evidence>
<dbReference type="AlphaFoldDB" id="A0A2S2C7F3"/>
<dbReference type="Pfam" id="PF25852">
    <property type="entry name" value="DUF6242_C"/>
    <property type="match status" value="1"/>
</dbReference>
<dbReference type="InterPro" id="IPR058667">
    <property type="entry name" value="DUF6242_C"/>
</dbReference>
<protein>
    <recommendedName>
        <fullName evidence="1">DUF6242 domain-containing protein</fullName>
    </recommendedName>
</protein>
<dbReference type="PANTHER" id="PTHR43739">
    <property type="entry name" value="XYLOGLUCANASE (EUROFUNG)"/>
    <property type="match status" value="1"/>
</dbReference>
<reference evidence="2 3" key="1">
    <citation type="submission" date="2017-05" db="EMBL/GenBank/DDBJ databases">
        <title>Isolation of Rhodococcus sp. S2-17 biodegrading of BP-3.</title>
        <authorList>
            <person name="Lee Y."/>
            <person name="Kim K.H."/>
            <person name="Chun B.H."/>
            <person name="Jung H.S."/>
            <person name="Jeon C.O."/>
        </authorList>
    </citation>
    <scope>NUCLEOTIDE SEQUENCE [LARGE SCALE GENOMIC DNA]</scope>
    <source>
        <strain evidence="2 3">S2-17</strain>
        <plasmid evidence="3">prb29</plasmid>
    </source>
</reference>
<dbReference type="SUPFAM" id="SSF110296">
    <property type="entry name" value="Oligoxyloglucan reducing end-specific cellobiohydrolase"/>
    <property type="match status" value="1"/>
</dbReference>
<dbReference type="PANTHER" id="PTHR43739:SF5">
    <property type="entry name" value="EXO-ALPHA-SIALIDASE"/>
    <property type="match status" value="1"/>
</dbReference>
<accession>A0A2S2C7F3</accession>
<dbReference type="Gene3D" id="2.130.10.10">
    <property type="entry name" value="YVTN repeat-like/Quinoprotein amine dehydrogenase"/>
    <property type="match status" value="2"/>
</dbReference>
<keyword evidence="3" id="KW-1185">Reference proteome</keyword>
<sequence>MLVLVLIAGGVFLATRDSTTELVSSAPPAVGGDLHTVTVVGDALYVGGHAAVAVSRDGGRQWQPVPSLQGADAMGWATTDDQVLVGGHPGLYRSSDGGTTFTPVTGAAAIPDVHALGGAGATVYAGSPRAGLLASTDGGASWQVRSAQTGRSFMGTILVDPNNPDRLIAPDMSAGLTASNDGGRTWTPLGGPTGAMAAAWNPTDTRQILGVGMGGAGVSEDGGATWRPVTLPMGATAVSYDQSGRTLFAGALDGQQARVYRSTDNGATWTPTA</sequence>
<keyword evidence="2" id="KW-0614">Plasmid</keyword>